<sequence>MKERKVQLLLPKSQIELSIAQEKEHEPSSHEQVHQERADDEVSVPCILFYLSGMANSDIINENILRMLQSKSIRTKENLIEQVHKEIISVTDTNKLATLEEAVNALLSGDAILMVDGEMTALEMATAGTEKRALDEPQSESMIRGPRISFIESLDINLTLIRGELRDPNLRFVVHEIGRRSKQKVVVCYVEGLTNPDIVNEVNRRLKTIDIDIAGDSGRIEQWIEDSFLSPFPQVVDTERPDRVIYNLMKGKIAILVDGCPFALMAPISVGDAFLAMEDHSQRWLIGSSMRILRFVAMFIALFLPGLYVALTSYHPGMIPTQLTLSLAATREGGPFPAIVEVLLMAVTFEILQEAGIRLPKIIGQTIGIVGGIVIGDVAVSAGIVGPALVIVTSLTAMSSYTIPNYSFSVSLRILRFLFVIAASILGLYGIILVFIMICIHIVNLKSIGVPYSGAFAPNFLDHMKDLIIRAPVTALRKRPAYLEPLNQHKVNLGGRKQ</sequence>
<dbReference type="PANTHER" id="PTHR22550:SF5">
    <property type="entry name" value="LEUCINE ZIPPER PROTEIN 4"/>
    <property type="match status" value="1"/>
</dbReference>
<keyword evidence="3" id="KW-1133">Transmembrane helix</keyword>
<feature type="transmembrane region" description="Helical" evidence="3">
    <location>
        <begin position="373"/>
        <end position="397"/>
    </location>
</feature>
<keyword evidence="3" id="KW-0812">Transmembrane</keyword>
<keyword evidence="2 3" id="KW-0472">Membrane</keyword>
<name>A0A540V0Z7_9BACL</name>
<dbReference type="GO" id="GO:0009847">
    <property type="term" value="P:spore germination"/>
    <property type="evidence" value="ECO:0007669"/>
    <property type="project" value="InterPro"/>
</dbReference>
<evidence type="ECO:0000313" key="4">
    <source>
        <dbReference type="EMBL" id="TQE90440.1"/>
    </source>
</evidence>
<gene>
    <name evidence="4" type="ORF">FKZ59_09850</name>
</gene>
<accession>A0A540V0Z7</accession>
<reference evidence="4 5" key="1">
    <citation type="submission" date="2019-06" db="EMBL/GenBank/DDBJ databases">
        <title>Genome sequence of Ureibacillus terrenus.</title>
        <authorList>
            <person name="Maclea K.S."/>
            <person name="Simoes M."/>
        </authorList>
    </citation>
    <scope>NUCLEOTIDE SEQUENCE [LARGE SCALE GENOMIC DNA]</scope>
    <source>
        <strain evidence="4 5">ATCC BAA-384</strain>
    </source>
</reference>
<feature type="transmembrane region" description="Helical" evidence="3">
    <location>
        <begin position="292"/>
        <end position="314"/>
    </location>
</feature>
<dbReference type="Proteomes" id="UP000315753">
    <property type="component" value="Unassembled WGS sequence"/>
</dbReference>
<dbReference type="EMBL" id="VIGD01000012">
    <property type="protein sequence ID" value="TQE90440.1"/>
    <property type="molecule type" value="Genomic_DNA"/>
</dbReference>
<dbReference type="InterPro" id="IPR004995">
    <property type="entry name" value="Spore_Ger"/>
</dbReference>
<keyword evidence="5" id="KW-1185">Reference proteome</keyword>
<dbReference type="OrthoDB" id="9772630at2"/>
<comment type="caution">
    <text evidence="4">The sequence shown here is derived from an EMBL/GenBank/DDBJ whole genome shotgun (WGS) entry which is preliminary data.</text>
</comment>
<dbReference type="PANTHER" id="PTHR22550">
    <property type="entry name" value="SPORE GERMINATION PROTEIN"/>
    <property type="match status" value="1"/>
</dbReference>
<evidence type="ECO:0000313" key="5">
    <source>
        <dbReference type="Proteomes" id="UP000315753"/>
    </source>
</evidence>
<dbReference type="PIRSF" id="PIRSF005690">
    <property type="entry name" value="GerBA"/>
    <property type="match status" value="1"/>
</dbReference>
<protein>
    <submittedName>
        <fullName evidence="4">Spore germination protein</fullName>
    </submittedName>
</protein>
<organism evidence="4 5">
    <name type="scientific">Ureibacillus terrenus</name>
    <dbReference type="NCBI Taxonomy" id="118246"/>
    <lineage>
        <taxon>Bacteria</taxon>
        <taxon>Bacillati</taxon>
        <taxon>Bacillota</taxon>
        <taxon>Bacilli</taxon>
        <taxon>Bacillales</taxon>
        <taxon>Caryophanaceae</taxon>
        <taxon>Ureibacillus</taxon>
    </lineage>
</organism>
<dbReference type="InterPro" id="IPR050768">
    <property type="entry name" value="UPF0353/GerABKA_families"/>
</dbReference>
<dbReference type="Pfam" id="PF03323">
    <property type="entry name" value="GerA"/>
    <property type="match status" value="1"/>
</dbReference>
<evidence type="ECO:0000256" key="3">
    <source>
        <dbReference type="SAM" id="Phobius"/>
    </source>
</evidence>
<proteinExistence type="inferred from homology"/>
<evidence type="ECO:0000256" key="2">
    <source>
        <dbReference type="ARBA" id="ARBA00023136"/>
    </source>
</evidence>
<comment type="similarity">
    <text evidence="1">Belongs to the GerABKA family.</text>
</comment>
<dbReference type="AlphaFoldDB" id="A0A540V0Z7"/>
<evidence type="ECO:0000256" key="1">
    <source>
        <dbReference type="ARBA" id="ARBA00005278"/>
    </source>
</evidence>
<feature type="transmembrane region" description="Helical" evidence="3">
    <location>
        <begin position="417"/>
        <end position="443"/>
    </location>
</feature>
<dbReference type="GO" id="GO:0016020">
    <property type="term" value="C:membrane"/>
    <property type="evidence" value="ECO:0007669"/>
    <property type="project" value="InterPro"/>
</dbReference>